<comment type="similarity">
    <text evidence="3">Belongs to the [NiFe]/[NiFeSe] hydrogenase small subunit family.</text>
</comment>
<keyword evidence="15" id="KW-1185">Reference proteome</keyword>
<evidence type="ECO:0000313" key="15">
    <source>
        <dbReference type="Proteomes" id="UP000243333"/>
    </source>
</evidence>
<gene>
    <name evidence="14" type="ORF">SAMN05660235_02267</name>
</gene>
<feature type="binding site" evidence="11">
    <location>
        <position position="229"/>
    </location>
    <ligand>
        <name>[4Fe-4S] cluster</name>
        <dbReference type="ChEBI" id="CHEBI:49883"/>
        <label>2</label>
    </ligand>
</feature>
<keyword evidence="6 11" id="KW-0479">Metal-binding</keyword>
<dbReference type="SUPFAM" id="SSF56770">
    <property type="entry name" value="HydA/Nqo6-like"/>
    <property type="match status" value="1"/>
</dbReference>
<keyword evidence="11" id="KW-0003">3Fe-4S</keyword>
<evidence type="ECO:0000256" key="5">
    <source>
        <dbReference type="ARBA" id="ARBA00022485"/>
    </source>
</evidence>
<keyword evidence="9 11" id="KW-0408">Iron</keyword>
<comment type="cofactor">
    <cofactor evidence="1">
        <name>[4Fe-4S] cluster</name>
        <dbReference type="ChEBI" id="CHEBI:49883"/>
    </cofactor>
</comment>
<dbReference type="GO" id="GO:0051538">
    <property type="term" value="F:3 iron, 4 sulfur cluster binding"/>
    <property type="evidence" value="ECO:0007669"/>
    <property type="project" value="UniProtKB-KW"/>
</dbReference>
<dbReference type="InterPro" id="IPR006137">
    <property type="entry name" value="NADH_UbQ_OxRdtase-like_20kDa"/>
</dbReference>
<feature type="domain" description="NADH:ubiquinone oxidoreductase-like 20kDa subunit" evidence="12">
    <location>
        <begin position="52"/>
        <end position="203"/>
    </location>
</feature>
<evidence type="ECO:0000313" key="14">
    <source>
        <dbReference type="EMBL" id="SDF64364.1"/>
    </source>
</evidence>
<organism evidence="14 15">
    <name type="scientific">Sporolituus thermophilus DSM 23256</name>
    <dbReference type="NCBI Taxonomy" id="1123285"/>
    <lineage>
        <taxon>Bacteria</taxon>
        <taxon>Bacillati</taxon>
        <taxon>Bacillota</taxon>
        <taxon>Negativicutes</taxon>
        <taxon>Selenomonadales</taxon>
        <taxon>Sporomusaceae</taxon>
        <taxon>Sporolituus</taxon>
    </lineage>
</organism>
<comment type="subcellular location">
    <subcellularLocation>
        <location evidence="2">Cell envelope</location>
    </subcellularLocation>
</comment>
<dbReference type="Gene3D" id="3.40.50.700">
    <property type="entry name" value="NADH:ubiquinone oxidoreductase-like, 20kDa subunit"/>
    <property type="match status" value="1"/>
</dbReference>
<feature type="binding site" evidence="11">
    <location>
        <position position="283"/>
    </location>
    <ligand>
        <name>[3Fe-4S] cluster</name>
        <dbReference type="ChEBI" id="CHEBI:21137"/>
    </ligand>
</feature>
<dbReference type="GO" id="GO:0009055">
    <property type="term" value="F:electron transfer activity"/>
    <property type="evidence" value="ECO:0007669"/>
    <property type="project" value="TreeGrafter"/>
</dbReference>
<evidence type="ECO:0000256" key="1">
    <source>
        <dbReference type="ARBA" id="ARBA00001966"/>
    </source>
</evidence>
<evidence type="ECO:0000259" key="12">
    <source>
        <dbReference type="Pfam" id="PF01058"/>
    </source>
</evidence>
<dbReference type="PRINTS" id="PR00614">
    <property type="entry name" value="NIHGNASESMLL"/>
</dbReference>
<dbReference type="GO" id="GO:0016020">
    <property type="term" value="C:membrane"/>
    <property type="evidence" value="ECO:0007669"/>
    <property type="project" value="TreeGrafter"/>
</dbReference>
<evidence type="ECO:0000256" key="11">
    <source>
        <dbReference type="PIRSR" id="PIRSR000310-1"/>
    </source>
</evidence>
<dbReference type="GO" id="GO:0051539">
    <property type="term" value="F:4 iron, 4 sulfur cluster binding"/>
    <property type="evidence" value="ECO:0007669"/>
    <property type="project" value="UniProtKB-KW"/>
</dbReference>
<dbReference type="GO" id="GO:0046872">
    <property type="term" value="F:metal ion binding"/>
    <property type="evidence" value="ECO:0007669"/>
    <property type="project" value="UniProtKB-KW"/>
</dbReference>
<dbReference type="AlphaFoldDB" id="A0A1G7MRM1"/>
<feature type="binding site" evidence="11">
    <location>
        <position position="189"/>
    </location>
    <ligand>
        <name>[4Fe-4S] cluster</name>
        <dbReference type="ChEBI" id="CHEBI:49883"/>
        <label>1</label>
    </ligand>
</feature>
<name>A0A1G7MRM1_9FIRM</name>
<keyword evidence="7" id="KW-0732">Signal</keyword>
<feature type="binding site" evidence="11">
    <location>
        <position position="155"/>
    </location>
    <ligand>
        <name>[4Fe-4S] cluster</name>
        <dbReference type="ChEBI" id="CHEBI:49883"/>
        <label>1</label>
    </ligand>
</feature>
<evidence type="ECO:0000259" key="13">
    <source>
        <dbReference type="Pfam" id="PF14720"/>
    </source>
</evidence>
<feature type="domain" description="Cytochrome-c3 hydrogenase C-terminal" evidence="13">
    <location>
        <begin position="221"/>
        <end position="298"/>
    </location>
</feature>
<dbReference type="InterPro" id="IPR037024">
    <property type="entry name" value="NiFe_Hase_small_N_sf"/>
</dbReference>
<dbReference type="InterPro" id="IPR037148">
    <property type="entry name" value="NiFe-Hase_small_C_sf"/>
</dbReference>
<dbReference type="NCBIfam" id="TIGR01409">
    <property type="entry name" value="TAT_signal_seq"/>
    <property type="match status" value="1"/>
</dbReference>
<dbReference type="InterPro" id="IPR001821">
    <property type="entry name" value="NiFe_hydrogenase_ssu"/>
</dbReference>
<evidence type="ECO:0000256" key="9">
    <source>
        <dbReference type="ARBA" id="ARBA00023004"/>
    </source>
</evidence>
<dbReference type="NCBIfam" id="TIGR00391">
    <property type="entry name" value="hydA"/>
    <property type="match status" value="1"/>
</dbReference>
<dbReference type="Pfam" id="PF01058">
    <property type="entry name" value="Oxidored_q6"/>
    <property type="match status" value="1"/>
</dbReference>
<feature type="binding site" evidence="11">
    <location>
        <position position="286"/>
    </location>
    <ligand>
        <name>[3Fe-4S] cluster</name>
        <dbReference type="ChEBI" id="CHEBI:21137"/>
    </ligand>
</feature>
<dbReference type="InterPro" id="IPR027394">
    <property type="entry name" value="Cytochrome-c3_hydrogenase_C"/>
</dbReference>
<dbReference type="GO" id="GO:0008901">
    <property type="term" value="F:ferredoxin hydrogenase activity"/>
    <property type="evidence" value="ECO:0007669"/>
    <property type="project" value="InterPro"/>
</dbReference>
<dbReference type="STRING" id="1123285.SAMN05660235_02267"/>
<dbReference type="GO" id="GO:0030313">
    <property type="term" value="C:cell envelope"/>
    <property type="evidence" value="ECO:0007669"/>
    <property type="project" value="UniProtKB-SubCell"/>
</dbReference>
<dbReference type="RefSeq" id="WP_093690946.1">
    <property type="nucleotide sequence ID" value="NZ_FNBU01000019.1"/>
</dbReference>
<evidence type="ECO:0000256" key="6">
    <source>
        <dbReference type="ARBA" id="ARBA00022723"/>
    </source>
</evidence>
<dbReference type="GO" id="GO:0009061">
    <property type="term" value="P:anaerobic respiration"/>
    <property type="evidence" value="ECO:0007669"/>
    <property type="project" value="TreeGrafter"/>
</dbReference>
<evidence type="ECO:0000256" key="4">
    <source>
        <dbReference type="ARBA" id="ARBA00011771"/>
    </source>
</evidence>
<feature type="binding site" evidence="11">
    <location>
        <position position="249"/>
    </location>
    <ligand>
        <name>[4Fe-4S] cluster</name>
        <dbReference type="ChEBI" id="CHEBI:49883"/>
        <label>2</label>
    </ligand>
</feature>
<feature type="binding site" evidence="11">
    <location>
        <position position="55"/>
    </location>
    <ligand>
        <name>[4Fe-4S] cluster</name>
        <dbReference type="ChEBI" id="CHEBI:49883"/>
        <label>1</label>
    </ligand>
</feature>
<feature type="binding site" evidence="11">
    <location>
        <position position="264"/>
    </location>
    <ligand>
        <name>[3Fe-4S] cluster</name>
        <dbReference type="ChEBI" id="CHEBI:21137"/>
    </ligand>
</feature>
<evidence type="ECO:0000256" key="3">
    <source>
        <dbReference type="ARBA" id="ARBA00006605"/>
    </source>
</evidence>
<dbReference type="PANTHER" id="PTHR30013">
    <property type="entry name" value="NIFE / NIFESE HYDROGENASE SMALL SUBUNIT FAMILY MEMBER"/>
    <property type="match status" value="1"/>
</dbReference>
<reference evidence="15" key="1">
    <citation type="submission" date="2016-10" db="EMBL/GenBank/DDBJ databases">
        <authorList>
            <person name="Varghese N."/>
            <person name="Submissions S."/>
        </authorList>
    </citation>
    <scope>NUCLEOTIDE SEQUENCE [LARGE SCALE GENOMIC DNA]</scope>
    <source>
        <strain evidence="15">DSM 23256</strain>
    </source>
</reference>
<keyword evidence="8" id="KW-0560">Oxidoreductase</keyword>
<dbReference type="Gene3D" id="4.10.480.10">
    <property type="entry name" value="Cytochrome-c3 hydrogenase, C-terminal domain"/>
    <property type="match status" value="1"/>
</dbReference>
<keyword evidence="5 11" id="KW-0004">4Fe-4S</keyword>
<comment type="subunit">
    <text evidence="4">Heterodimer of a large and a small subunit.</text>
</comment>
<evidence type="ECO:0000256" key="10">
    <source>
        <dbReference type="ARBA" id="ARBA00023014"/>
    </source>
</evidence>
<evidence type="ECO:0000256" key="8">
    <source>
        <dbReference type="ARBA" id="ARBA00023002"/>
    </source>
</evidence>
<protein>
    <submittedName>
        <fullName evidence="14">Hydrogenase small subunit</fullName>
    </submittedName>
</protein>
<dbReference type="GO" id="GO:0044569">
    <property type="term" value="C:[Ni-Fe] hydrogenase complex"/>
    <property type="evidence" value="ECO:0007669"/>
    <property type="project" value="TreeGrafter"/>
</dbReference>
<evidence type="ECO:0000256" key="2">
    <source>
        <dbReference type="ARBA" id="ARBA00004196"/>
    </source>
</evidence>
<feature type="binding site" evidence="11">
    <location>
        <position position="226"/>
    </location>
    <ligand>
        <name>[4Fe-4S] cluster</name>
        <dbReference type="ChEBI" id="CHEBI:49883"/>
        <label>2</label>
    </ligand>
</feature>
<accession>A0A1G7MRM1</accession>
<dbReference type="EMBL" id="FNBU01000019">
    <property type="protein sequence ID" value="SDF64364.1"/>
    <property type="molecule type" value="Genomic_DNA"/>
</dbReference>
<feature type="binding site" evidence="11">
    <location>
        <position position="52"/>
    </location>
    <ligand>
        <name>[4Fe-4S] cluster</name>
        <dbReference type="ChEBI" id="CHEBI:49883"/>
        <label>1</label>
    </ligand>
</feature>
<proteinExistence type="inferred from homology"/>
<dbReference type="InterPro" id="IPR006311">
    <property type="entry name" value="TAT_signal"/>
</dbReference>
<dbReference type="OrthoDB" id="9766729at2"/>
<dbReference type="InterPro" id="IPR019546">
    <property type="entry name" value="TAT_signal_bac_arc"/>
</dbReference>
<dbReference type="Proteomes" id="UP000243333">
    <property type="component" value="Unassembled WGS sequence"/>
</dbReference>
<dbReference type="PANTHER" id="PTHR30013:SF5">
    <property type="entry name" value="HYDROGENASE SMALL SUBUNIT"/>
    <property type="match status" value="1"/>
</dbReference>
<dbReference type="Pfam" id="PF14720">
    <property type="entry name" value="NiFe_hyd_SSU_C"/>
    <property type="match status" value="1"/>
</dbReference>
<keyword evidence="10 11" id="KW-0411">Iron-sulfur</keyword>
<dbReference type="PIRSF" id="PIRSF000310">
    <property type="entry name" value="NiFe_hyd_ssu"/>
    <property type="match status" value="1"/>
</dbReference>
<dbReference type="GO" id="GO:0009375">
    <property type="term" value="C:ferredoxin hydrogenase complex"/>
    <property type="evidence" value="ECO:0007669"/>
    <property type="project" value="InterPro"/>
</dbReference>
<evidence type="ECO:0000256" key="7">
    <source>
        <dbReference type="ARBA" id="ARBA00022729"/>
    </source>
</evidence>
<feature type="binding site" evidence="11">
    <location>
        <position position="255"/>
    </location>
    <ligand>
        <name>[4Fe-4S] cluster</name>
        <dbReference type="ChEBI" id="CHEBI:49883"/>
        <label>2</label>
    </ligand>
</feature>
<sequence>MRNLTRRDFLRLCGATGAALGLSNVLRAEIVEAFSGPAAGHPPLVWLQGGSCSGCSVSLLNSVAPDIGKVLTDIISLNFHQTLMAAAGEPAMAVLDEVRERYAGQYYLVVEGAVPVAAGRHAATLGEHKGRPVPFADWVRKMAAKAKAVMAVGTCAAYGGIPAAGINPTASKAVSAVVRGTPLVNVPGCPSHPDWVLGTLLHLIRYGMPELDNLQRPLMFFGKSIHDICERRPDFDQGRFAQKLSEPGCLYKLGCKGPMAFGDCAERKFNNGANWCVGANSPCLSCTGPEFPDASAPFFVKIKEYGPAGTPSPQPPHAKIFGGEQ</sequence>
<dbReference type="PROSITE" id="PS51318">
    <property type="entry name" value="TAT"/>
    <property type="match status" value="1"/>
</dbReference>